<feature type="transmembrane region" description="Helical" evidence="8">
    <location>
        <begin position="121"/>
        <end position="141"/>
    </location>
</feature>
<evidence type="ECO:0000256" key="8">
    <source>
        <dbReference type="SAM" id="Phobius"/>
    </source>
</evidence>
<feature type="transmembrane region" description="Helical" evidence="8">
    <location>
        <begin position="241"/>
        <end position="264"/>
    </location>
</feature>
<sequence length="354" mass="40123">VIFFLISLFTIVAILEEQLIFQEIALRITKKFSTNTRGFFWVIILISTLSAAFIEDLSVAIIFIPIIVSTSEKMKINPTPILLGTTICINLASTLTPFGSAENILIANKFSLSTSWFFTNLAIYFIIATLLTLILLDFFVLRKHLNEIWIPHCEEYDEPLESQHLKEHELVILEESINPKLFYRNLGTLSIFFILLIIIPDILFVGILGMLLFVFINPRRNKAGGKKPDISYFFRKVDFKLPFFFITLFVLVFCFEKVGLIRIIEDFVVNMTPDNLFLLCILVLIITSVLSGFLDNLPVTVLFIPVIQILIALDFSSTPLLIAFILGINLGGNFLPQGSAADMMTLELSTKYCV</sequence>
<dbReference type="CDD" id="cd00625">
    <property type="entry name" value="ArsB_NhaD_permease"/>
    <property type="match status" value="1"/>
</dbReference>
<name>A0A0F8X9C1_9ZZZZ</name>
<feature type="transmembrane region" description="Helical" evidence="8">
    <location>
        <begin position="276"/>
        <end position="294"/>
    </location>
</feature>
<dbReference type="PANTHER" id="PTHR43568:SF1">
    <property type="entry name" value="P PROTEIN"/>
    <property type="match status" value="1"/>
</dbReference>
<organism evidence="10">
    <name type="scientific">marine sediment metagenome</name>
    <dbReference type="NCBI Taxonomy" id="412755"/>
    <lineage>
        <taxon>unclassified sequences</taxon>
        <taxon>metagenomes</taxon>
        <taxon>ecological metagenomes</taxon>
    </lineage>
</organism>
<evidence type="ECO:0000256" key="2">
    <source>
        <dbReference type="ARBA" id="ARBA00009843"/>
    </source>
</evidence>
<keyword evidence="6 8" id="KW-1133">Transmembrane helix</keyword>
<evidence type="ECO:0000256" key="3">
    <source>
        <dbReference type="ARBA" id="ARBA00022448"/>
    </source>
</evidence>
<feature type="transmembrane region" description="Helical" evidence="8">
    <location>
        <begin position="38"/>
        <end position="68"/>
    </location>
</feature>
<keyword evidence="3" id="KW-0813">Transport</keyword>
<protein>
    <recommendedName>
        <fullName evidence="9">Citrate transporter-like domain-containing protein</fullName>
    </recommendedName>
</protein>
<keyword evidence="4" id="KW-1003">Cell membrane</keyword>
<dbReference type="InterPro" id="IPR004680">
    <property type="entry name" value="Cit_transptr-like_dom"/>
</dbReference>
<feature type="transmembrane region" description="Helical" evidence="8">
    <location>
        <begin position="189"/>
        <end position="216"/>
    </location>
</feature>
<dbReference type="Pfam" id="PF03600">
    <property type="entry name" value="CitMHS"/>
    <property type="match status" value="1"/>
</dbReference>
<evidence type="ECO:0000256" key="7">
    <source>
        <dbReference type="ARBA" id="ARBA00023136"/>
    </source>
</evidence>
<dbReference type="GO" id="GO:0005886">
    <property type="term" value="C:plasma membrane"/>
    <property type="evidence" value="ECO:0007669"/>
    <property type="project" value="UniProtKB-SubCell"/>
</dbReference>
<gene>
    <name evidence="10" type="ORF">LCGC14_3052990</name>
</gene>
<reference evidence="10" key="1">
    <citation type="journal article" date="2015" name="Nature">
        <title>Complex archaea that bridge the gap between prokaryotes and eukaryotes.</title>
        <authorList>
            <person name="Spang A."/>
            <person name="Saw J.H."/>
            <person name="Jorgensen S.L."/>
            <person name="Zaremba-Niedzwiedzka K."/>
            <person name="Martijn J."/>
            <person name="Lind A.E."/>
            <person name="van Eijk R."/>
            <person name="Schleper C."/>
            <person name="Guy L."/>
            <person name="Ettema T.J."/>
        </authorList>
    </citation>
    <scope>NUCLEOTIDE SEQUENCE</scope>
</reference>
<comment type="subcellular location">
    <subcellularLocation>
        <location evidence="1">Cell membrane</location>
        <topology evidence="1">Multi-pass membrane protein</topology>
    </subcellularLocation>
</comment>
<feature type="non-terminal residue" evidence="10">
    <location>
        <position position="354"/>
    </location>
</feature>
<feature type="non-terminal residue" evidence="10">
    <location>
        <position position="1"/>
    </location>
</feature>
<evidence type="ECO:0000256" key="6">
    <source>
        <dbReference type="ARBA" id="ARBA00022989"/>
    </source>
</evidence>
<comment type="caution">
    <text evidence="10">The sequence shown here is derived from an EMBL/GenBank/DDBJ whole genome shotgun (WGS) entry which is preliminary data.</text>
</comment>
<evidence type="ECO:0000256" key="1">
    <source>
        <dbReference type="ARBA" id="ARBA00004651"/>
    </source>
</evidence>
<dbReference type="AlphaFoldDB" id="A0A0F8X9C1"/>
<dbReference type="PRINTS" id="PR00758">
    <property type="entry name" value="ARSENICPUMP"/>
</dbReference>
<dbReference type="PANTHER" id="PTHR43568">
    <property type="entry name" value="P PROTEIN"/>
    <property type="match status" value="1"/>
</dbReference>
<evidence type="ECO:0000259" key="9">
    <source>
        <dbReference type="Pfam" id="PF03600"/>
    </source>
</evidence>
<dbReference type="InterPro" id="IPR051475">
    <property type="entry name" value="Diverse_Ion_Transporter"/>
</dbReference>
<feature type="domain" description="Citrate transporter-like" evidence="9">
    <location>
        <begin position="1"/>
        <end position="327"/>
    </location>
</feature>
<evidence type="ECO:0000256" key="5">
    <source>
        <dbReference type="ARBA" id="ARBA00022692"/>
    </source>
</evidence>
<proteinExistence type="inferred from homology"/>
<keyword evidence="5 8" id="KW-0812">Transmembrane</keyword>
<accession>A0A0F8X9C1</accession>
<feature type="transmembrane region" description="Helical" evidence="8">
    <location>
        <begin position="80"/>
        <end position="101"/>
    </location>
</feature>
<evidence type="ECO:0000256" key="4">
    <source>
        <dbReference type="ARBA" id="ARBA00022475"/>
    </source>
</evidence>
<dbReference type="InterPro" id="IPR000802">
    <property type="entry name" value="Arsenical_pump_ArsB"/>
</dbReference>
<dbReference type="EMBL" id="LAZR01064404">
    <property type="protein sequence ID" value="KKK57585.1"/>
    <property type="molecule type" value="Genomic_DNA"/>
</dbReference>
<evidence type="ECO:0000313" key="10">
    <source>
        <dbReference type="EMBL" id="KKK57585.1"/>
    </source>
</evidence>
<comment type="similarity">
    <text evidence="2">Belongs to the CitM (TC 2.A.11) transporter family.</text>
</comment>
<keyword evidence="7 8" id="KW-0472">Membrane</keyword>
<dbReference type="GO" id="GO:0015105">
    <property type="term" value="F:arsenite transmembrane transporter activity"/>
    <property type="evidence" value="ECO:0007669"/>
    <property type="project" value="InterPro"/>
</dbReference>
<feature type="transmembrane region" description="Helical" evidence="8">
    <location>
        <begin position="300"/>
        <end position="326"/>
    </location>
</feature>